<keyword evidence="4 8" id="KW-0479">Metal-binding</keyword>
<feature type="compositionally biased region" description="Basic residues" evidence="10">
    <location>
        <begin position="477"/>
        <end position="488"/>
    </location>
</feature>
<evidence type="ECO:0000256" key="3">
    <source>
        <dbReference type="ARBA" id="ARBA00022617"/>
    </source>
</evidence>
<evidence type="ECO:0000256" key="4">
    <source>
        <dbReference type="ARBA" id="ARBA00022723"/>
    </source>
</evidence>
<keyword evidence="7 9" id="KW-0503">Monooxygenase</keyword>
<keyword evidence="11" id="KW-1133">Transmembrane helix</keyword>
<comment type="similarity">
    <text evidence="2 9">Belongs to the cytochrome P450 family.</text>
</comment>
<keyword evidence="11" id="KW-0472">Membrane</keyword>
<keyword evidence="13" id="KW-1185">Reference proteome</keyword>
<dbReference type="VEuPathDB" id="FungiDB:yc1106_09119"/>
<gene>
    <name evidence="12" type="ORF">yc1106_09119</name>
</gene>
<feature type="transmembrane region" description="Helical" evidence="11">
    <location>
        <begin position="6"/>
        <end position="26"/>
    </location>
</feature>
<dbReference type="InterPro" id="IPR036396">
    <property type="entry name" value="Cyt_P450_sf"/>
</dbReference>
<dbReference type="InterPro" id="IPR017972">
    <property type="entry name" value="Cyt_P450_CS"/>
</dbReference>
<evidence type="ECO:0000256" key="10">
    <source>
        <dbReference type="SAM" id="MobiDB-lite"/>
    </source>
</evidence>
<dbReference type="PRINTS" id="PR00385">
    <property type="entry name" value="P450"/>
</dbReference>
<sequence>MFLTSTLYIVSALGIAAIYGMLHYLLGKRHKLPLPPGPKGIPVLGNIKDMPKLEDHEWLHWLKHKDKYGPISSLSVLGQTFIIVHDADIALKLLKDRAQNYAGRPRQIFVGELVGWNKMLAFLQPGWDFRQHRRNLAKIGGSTVAVEAFDRIQNEEAAHFLINVLESPEDLLYHIKRIAGAVILRITYGYTPNARGSDPLVDLADKTMKDVGIAAIPGKWTVDVLPFCTGFKAIAREMRKNFERSSEKPYIWVKEQMRNKKAKMSFLSQAIESLGTDPKMEHVHRWSSVSMYLGGSDTTVSSIMDFFLAMALFPDVQKKAQEELDRVIGDRLPLTSDKASLPYIEAIVKETHRWHPVAPMGLPHCAVEEDSIDGYRIPKGAFVMTNIWWFTHDPTVYPDPMVFRPERFIETPTHAAEPDPRNWTFGYGRRVCPGRYIADNALFTTIAQSLAVFNIGKLVENGKTVEPRVEFEPGLPPKRRGPPSKAPVKRASKLAKEHGLTAEQEAEIREAFGLFAVAHPDHEDSKEGVLKRGDVRRCLISLNLAPEKSELSSILSTIDPLNTGFVAFVPFFSYAAIAIHSKDQGSDDDDDDDDEEYREESNAEEVREAYRLFTHGGAGPITLGHLRRVAKELREDVPDDVLRDMILEANGGVKGQGKDVGGVSLEDFESVMKRAGLSFG</sequence>
<evidence type="ECO:0000256" key="9">
    <source>
        <dbReference type="RuleBase" id="RU000461"/>
    </source>
</evidence>
<dbReference type="InterPro" id="IPR011992">
    <property type="entry name" value="EF-hand-dom_pair"/>
</dbReference>
<accession>A0A9Q8ZHL9</accession>
<feature type="compositionally biased region" description="Acidic residues" evidence="10">
    <location>
        <begin position="586"/>
        <end position="598"/>
    </location>
</feature>
<evidence type="ECO:0000313" key="13">
    <source>
        <dbReference type="Proteomes" id="UP001056012"/>
    </source>
</evidence>
<dbReference type="SUPFAM" id="SSF48264">
    <property type="entry name" value="Cytochrome P450"/>
    <property type="match status" value="1"/>
</dbReference>
<evidence type="ECO:0008006" key="14">
    <source>
        <dbReference type="Google" id="ProtNLM"/>
    </source>
</evidence>
<keyword evidence="3 8" id="KW-0349">Heme</keyword>
<dbReference type="GO" id="GO:0004497">
    <property type="term" value="F:monooxygenase activity"/>
    <property type="evidence" value="ECO:0007669"/>
    <property type="project" value="UniProtKB-KW"/>
</dbReference>
<evidence type="ECO:0000256" key="6">
    <source>
        <dbReference type="ARBA" id="ARBA00023004"/>
    </source>
</evidence>
<dbReference type="Gene3D" id="1.10.238.10">
    <property type="entry name" value="EF-hand"/>
    <property type="match status" value="2"/>
</dbReference>
<comment type="cofactor">
    <cofactor evidence="1 8">
        <name>heme</name>
        <dbReference type="ChEBI" id="CHEBI:30413"/>
    </cofactor>
</comment>
<dbReference type="GO" id="GO:0016705">
    <property type="term" value="F:oxidoreductase activity, acting on paired donors, with incorporation or reduction of molecular oxygen"/>
    <property type="evidence" value="ECO:0007669"/>
    <property type="project" value="InterPro"/>
</dbReference>
<keyword evidence="6 8" id="KW-0408">Iron</keyword>
<dbReference type="OrthoDB" id="2789670at2759"/>
<dbReference type="Gene3D" id="1.10.630.10">
    <property type="entry name" value="Cytochrome P450"/>
    <property type="match status" value="1"/>
</dbReference>
<feature type="region of interest" description="Disordered" evidence="10">
    <location>
        <begin position="469"/>
        <end position="488"/>
    </location>
</feature>
<dbReference type="PRINTS" id="PR00463">
    <property type="entry name" value="EP450I"/>
</dbReference>
<dbReference type="SUPFAM" id="SSF47473">
    <property type="entry name" value="EF-hand"/>
    <property type="match status" value="1"/>
</dbReference>
<reference evidence="12" key="1">
    <citation type="submission" date="2021-12" db="EMBL/GenBank/DDBJ databases">
        <title>Curvularia clavata genome.</title>
        <authorList>
            <person name="Cao Y."/>
        </authorList>
    </citation>
    <scope>NUCLEOTIDE SEQUENCE</scope>
    <source>
        <strain evidence="12">Yc1106</strain>
    </source>
</reference>
<evidence type="ECO:0000313" key="12">
    <source>
        <dbReference type="EMBL" id="USP81845.1"/>
    </source>
</evidence>
<dbReference type="AlphaFoldDB" id="A0A9Q8ZHL9"/>
<dbReference type="Proteomes" id="UP001056012">
    <property type="component" value="Chromosome 7"/>
</dbReference>
<dbReference type="Pfam" id="PF00067">
    <property type="entry name" value="p450"/>
    <property type="match status" value="1"/>
</dbReference>
<proteinExistence type="inferred from homology"/>
<protein>
    <recommendedName>
        <fullName evidence="14">Cytochrome P450</fullName>
    </recommendedName>
</protein>
<organism evidence="12 13">
    <name type="scientific">Curvularia clavata</name>
    <dbReference type="NCBI Taxonomy" id="95742"/>
    <lineage>
        <taxon>Eukaryota</taxon>
        <taxon>Fungi</taxon>
        <taxon>Dikarya</taxon>
        <taxon>Ascomycota</taxon>
        <taxon>Pezizomycotina</taxon>
        <taxon>Dothideomycetes</taxon>
        <taxon>Pleosporomycetidae</taxon>
        <taxon>Pleosporales</taxon>
        <taxon>Pleosporineae</taxon>
        <taxon>Pleosporaceae</taxon>
        <taxon>Curvularia</taxon>
    </lineage>
</organism>
<evidence type="ECO:0000256" key="8">
    <source>
        <dbReference type="PIRSR" id="PIRSR602401-1"/>
    </source>
</evidence>
<dbReference type="GO" id="GO:0020037">
    <property type="term" value="F:heme binding"/>
    <property type="evidence" value="ECO:0007669"/>
    <property type="project" value="InterPro"/>
</dbReference>
<dbReference type="EMBL" id="CP089280">
    <property type="protein sequence ID" value="USP81845.1"/>
    <property type="molecule type" value="Genomic_DNA"/>
</dbReference>
<evidence type="ECO:0000256" key="11">
    <source>
        <dbReference type="SAM" id="Phobius"/>
    </source>
</evidence>
<feature type="region of interest" description="Disordered" evidence="10">
    <location>
        <begin position="582"/>
        <end position="604"/>
    </location>
</feature>
<dbReference type="GO" id="GO:0005506">
    <property type="term" value="F:iron ion binding"/>
    <property type="evidence" value="ECO:0007669"/>
    <property type="project" value="InterPro"/>
</dbReference>
<keyword evidence="5 9" id="KW-0560">Oxidoreductase</keyword>
<dbReference type="InterPro" id="IPR001128">
    <property type="entry name" value="Cyt_P450"/>
</dbReference>
<evidence type="ECO:0000256" key="7">
    <source>
        <dbReference type="ARBA" id="ARBA00023033"/>
    </source>
</evidence>
<dbReference type="PANTHER" id="PTHR46300">
    <property type="entry name" value="P450, PUTATIVE (EUROFUNG)-RELATED-RELATED"/>
    <property type="match status" value="1"/>
</dbReference>
<evidence type="ECO:0000256" key="2">
    <source>
        <dbReference type="ARBA" id="ARBA00010617"/>
    </source>
</evidence>
<dbReference type="InterPro" id="IPR050364">
    <property type="entry name" value="Cytochrome_P450_fung"/>
</dbReference>
<feature type="binding site" description="axial binding residue" evidence="8">
    <location>
        <position position="432"/>
    </location>
    <ligand>
        <name>heme</name>
        <dbReference type="ChEBI" id="CHEBI:30413"/>
    </ligand>
    <ligandPart>
        <name>Fe</name>
        <dbReference type="ChEBI" id="CHEBI:18248"/>
    </ligandPart>
</feature>
<evidence type="ECO:0000256" key="5">
    <source>
        <dbReference type="ARBA" id="ARBA00023002"/>
    </source>
</evidence>
<dbReference type="PROSITE" id="PS00086">
    <property type="entry name" value="CYTOCHROME_P450"/>
    <property type="match status" value="1"/>
</dbReference>
<dbReference type="PANTHER" id="PTHR46300:SF7">
    <property type="entry name" value="P450, PUTATIVE (EUROFUNG)-RELATED"/>
    <property type="match status" value="1"/>
</dbReference>
<dbReference type="CDD" id="cd11065">
    <property type="entry name" value="CYP64-like"/>
    <property type="match status" value="1"/>
</dbReference>
<dbReference type="InterPro" id="IPR002401">
    <property type="entry name" value="Cyt_P450_E_grp-I"/>
</dbReference>
<keyword evidence="11" id="KW-0812">Transmembrane</keyword>
<name>A0A9Q8ZHL9_CURCL</name>
<evidence type="ECO:0000256" key="1">
    <source>
        <dbReference type="ARBA" id="ARBA00001971"/>
    </source>
</evidence>